<dbReference type="AlphaFoldDB" id="A0A7W7WP16"/>
<feature type="transmembrane region" description="Helical" evidence="1">
    <location>
        <begin position="343"/>
        <end position="364"/>
    </location>
</feature>
<feature type="transmembrane region" description="Helical" evidence="1">
    <location>
        <begin position="316"/>
        <end position="336"/>
    </location>
</feature>
<feature type="transmembrane region" description="Helical" evidence="1">
    <location>
        <begin position="277"/>
        <end position="296"/>
    </location>
</feature>
<name>A0A7W7WP16_9ACTN</name>
<keyword evidence="3" id="KW-1185">Reference proteome</keyword>
<protein>
    <submittedName>
        <fullName evidence="2">Uncharacterized protein</fullName>
    </submittedName>
</protein>
<feature type="transmembrane region" description="Helical" evidence="1">
    <location>
        <begin position="43"/>
        <end position="63"/>
    </location>
</feature>
<accession>A0A7W7WP16</accession>
<evidence type="ECO:0000313" key="2">
    <source>
        <dbReference type="EMBL" id="MBB4957783.1"/>
    </source>
</evidence>
<dbReference type="Proteomes" id="UP000578819">
    <property type="component" value="Unassembled WGS sequence"/>
</dbReference>
<sequence>MWRIGLRGATAVGGTPMVDGAGPVGRTRVMVGGAGMRGSAGRLVLAFLVGLVGAVTLATPAWAHGADAPDGTDYRSEVTEVTPAPPGLTVRTIEAGARLELINRTGRTIEVLGYSGEPYLEVRPEGVFENVNSPATYLNRTLAGDTVPPTNADPAVAPSWRLIADEPVARWHDQRTQWLGSGLPRQAQADPSREHRIREWAVPLRDGSGTVQVRGTLDWVPPPSPLMWWAVSLLTAAMVAFLGLAFRPAAAAAVAQPTAAAGDTDPGTHPVGRVGTVVLAVVAALGGVGAVVFAVAREIDAGSTSLGAMLQGLLTAQTWAVLAGLGALAAAGYALARRPAADFALALAGSCLALFAGVANAAVFHRAIAPVPWPATWARLLIALMIVTGAGVGLAGVLRLRATGRGEAGAATEEAATPVSAGWRVATNSDPAEQPDA</sequence>
<evidence type="ECO:0000256" key="1">
    <source>
        <dbReference type="SAM" id="Phobius"/>
    </source>
</evidence>
<feature type="transmembrane region" description="Helical" evidence="1">
    <location>
        <begin position="376"/>
        <end position="398"/>
    </location>
</feature>
<keyword evidence="1" id="KW-0812">Transmembrane</keyword>
<evidence type="ECO:0000313" key="3">
    <source>
        <dbReference type="Proteomes" id="UP000578819"/>
    </source>
</evidence>
<keyword evidence="1" id="KW-1133">Transmembrane helix</keyword>
<dbReference type="RefSeq" id="WP_312881939.1">
    <property type="nucleotide sequence ID" value="NZ_JACHJW010000001.1"/>
</dbReference>
<feature type="transmembrane region" description="Helical" evidence="1">
    <location>
        <begin position="226"/>
        <end position="246"/>
    </location>
</feature>
<proteinExistence type="predicted"/>
<organism evidence="2 3">
    <name type="scientific">Micromonospora polyrhachis</name>
    <dbReference type="NCBI Taxonomy" id="1282883"/>
    <lineage>
        <taxon>Bacteria</taxon>
        <taxon>Bacillati</taxon>
        <taxon>Actinomycetota</taxon>
        <taxon>Actinomycetes</taxon>
        <taxon>Micromonosporales</taxon>
        <taxon>Micromonosporaceae</taxon>
        <taxon>Micromonospora</taxon>
    </lineage>
</organism>
<reference evidence="2 3" key="1">
    <citation type="submission" date="2020-08" db="EMBL/GenBank/DDBJ databases">
        <title>Sequencing the genomes of 1000 actinobacteria strains.</title>
        <authorList>
            <person name="Klenk H.-P."/>
        </authorList>
    </citation>
    <scope>NUCLEOTIDE SEQUENCE [LARGE SCALE GENOMIC DNA]</scope>
    <source>
        <strain evidence="2 3">DSM 45886</strain>
    </source>
</reference>
<dbReference type="EMBL" id="JACHJW010000001">
    <property type="protein sequence ID" value="MBB4957783.1"/>
    <property type="molecule type" value="Genomic_DNA"/>
</dbReference>
<comment type="caution">
    <text evidence="2">The sequence shown here is derived from an EMBL/GenBank/DDBJ whole genome shotgun (WGS) entry which is preliminary data.</text>
</comment>
<gene>
    <name evidence="2" type="ORF">FHR38_001516</name>
</gene>
<keyword evidence="1" id="KW-0472">Membrane</keyword>